<evidence type="ECO:0000313" key="2">
    <source>
        <dbReference type="Proteomes" id="UP000215127"/>
    </source>
</evidence>
<organism evidence="1 2">
    <name type="scientific">Zymoseptoria tritici (strain ST99CH_3D7)</name>
    <dbReference type="NCBI Taxonomy" id="1276538"/>
    <lineage>
        <taxon>Eukaryota</taxon>
        <taxon>Fungi</taxon>
        <taxon>Dikarya</taxon>
        <taxon>Ascomycota</taxon>
        <taxon>Pezizomycotina</taxon>
        <taxon>Dothideomycetes</taxon>
        <taxon>Dothideomycetidae</taxon>
        <taxon>Mycosphaerellales</taxon>
        <taxon>Mycosphaerellaceae</taxon>
        <taxon>Zymoseptoria</taxon>
    </lineage>
</organism>
<proteinExistence type="predicted"/>
<dbReference type="Proteomes" id="UP000215127">
    <property type="component" value="Chromosome 3"/>
</dbReference>
<dbReference type="EMBL" id="LT853694">
    <property type="protein sequence ID" value="SMQ48902.1"/>
    <property type="molecule type" value="Genomic_DNA"/>
</dbReference>
<sequence>MPVNSNNHIQKGAVLLGCKTGRYFRTITFVSLRVERYSDPSQKCTGSTMRLNFGPESKFVTPTCARVTRVETCRRHIDPISQEPGMCLSEAERGMSAVTADD</sequence>
<reference evidence="1 2" key="1">
    <citation type="submission" date="2016-06" db="EMBL/GenBank/DDBJ databases">
        <authorList>
            <person name="Kjaerup R.B."/>
            <person name="Dalgaard T.S."/>
            <person name="Juul-Madsen H.R."/>
        </authorList>
    </citation>
    <scope>NUCLEOTIDE SEQUENCE [LARGE SCALE GENOMIC DNA]</scope>
</reference>
<dbReference type="AlphaFoldDB" id="A0A1X7RN95"/>
<keyword evidence="2" id="KW-1185">Reference proteome</keyword>
<protein>
    <submittedName>
        <fullName evidence="1">Uncharacterized protein</fullName>
    </submittedName>
</protein>
<name>A0A1X7RN95_ZYMT9</name>
<accession>A0A1X7RN95</accession>
<gene>
    <name evidence="1" type="ORF">ZT3D7_G4052</name>
</gene>
<evidence type="ECO:0000313" key="1">
    <source>
        <dbReference type="EMBL" id="SMQ48902.1"/>
    </source>
</evidence>